<sequence length="324" mass="37562">MKNFESFLASQLNEFIVYRQNLGYATKNILSHLKTFDRYVKEKRVAPGLLPPSFFLEFRAALKIESGSINSILYTVQYFFQYLLRKDDYTQNPVKGIPPLPENAFVPFIFSPEQIDQLLDAVCKRIRKTPKLFFKDLSVYIAISLMARCGLRIKEPLWLRLNHYRSRERTIYIEKTKFKKDRLIPVPKSVAADIENYLAVRHTLRAEDQNPYLLASFQLGRLSDNRVRFVFHQAVKDIGLHQPRQIIGNTTFASPTPHSVRHSFAVNTLKSTKERGIPPDNALPVLAGYMGHKKYKHTIKYLKLVDAQQRHGLFAFATSKQEDI</sequence>
<dbReference type="Proteomes" id="UP000605201">
    <property type="component" value="Unassembled WGS sequence"/>
</dbReference>
<dbReference type="Pfam" id="PF00589">
    <property type="entry name" value="Phage_integrase"/>
    <property type="match status" value="1"/>
</dbReference>
<accession>A0A8J6P3P4</accession>
<dbReference type="Gene3D" id="1.10.443.10">
    <property type="entry name" value="Intergrase catalytic core"/>
    <property type="match status" value="1"/>
</dbReference>
<dbReference type="InterPro" id="IPR013762">
    <property type="entry name" value="Integrase-like_cat_sf"/>
</dbReference>
<feature type="domain" description="Tyr recombinase" evidence="4">
    <location>
        <begin position="105"/>
        <end position="314"/>
    </location>
</feature>
<dbReference type="GO" id="GO:0006310">
    <property type="term" value="P:DNA recombination"/>
    <property type="evidence" value="ECO:0007669"/>
    <property type="project" value="UniProtKB-KW"/>
</dbReference>
<dbReference type="GO" id="GO:0015074">
    <property type="term" value="P:DNA integration"/>
    <property type="evidence" value="ECO:0007669"/>
    <property type="project" value="InterPro"/>
</dbReference>
<dbReference type="GO" id="GO:0003677">
    <property type="term" value="F:DNA binding"/>
    <property type="evidence" value="ECO:0007669"/>
    <property type="project" value="UniProtKB-KW"/>
</dbReference>
<keyword evidence="3" id="KW-0233">DNA recombination</keyword>
<dbReference type="EMBL" id="JACNIG010000373">
    <property type="protein sequence ID" value="MBC8434043.1"/>
    <property type="molecule type" value="Genomic_DNA"/>
</dbReference>
<evidence type="ECO:0000313" key="6">
    <source>
        <dbReference type="Proteomes" id="UP000605201"/>
    </source>
</evidence>
<evidence type="ECO:0000256" key="3">
    <source>
        <dbReference type="ARBA" id="ARBA00023172"/>
    </source>
</evidence>
<protein>
    <submittedName>
        <fullName evidence="5">Tyrosine-type recombinase/integrase</fullName>
    </submittedName>
</protein>
<evidence type="ECO:0000256" key="1">
    <source>
        <dbReference type="ARBA" id="ARBA00008857"/>
    </source>
</evidence>
<evidence type="ECO:0000313" key="5">
    <source>
        <dbReference type="EMBL" id="MBC8434043.1"/>
    </source>
</evidence>
<dbReference type="PROSITE" id="PS51898">
    <property type="entry name" value="TYR_RECOMBINASE"/>
    <property type="match status" value="1"/>
</dbReference>
<comment type="similarity">
    <text evidence="1">Belongs to the 'phage' integrase family.</text>
</comment>
<name>A0A8J6P3P4_9BACT</name>
<gene>
    <name evidence="5" type="ORF">H8D96_19205</name>
</gene>
<evidence type="ECO:0000256" key="2">
    <source>
        <dbReference type="ARBA" id="ARBA00023125"/>
    </source>
</evidence>
<keyword evidence="2" id="KW-0238">DNA-binding</keyword>
<dbReference type="PANTHER" id="PTHR30349:SF41">
    <property type="entry name" value="INTEGRASE_RECOMBINASE PROTEIN MJ0367-RELATED"/>
    <property type="match status" value="1"/>
</dbReference>
<dbReference type="InterPro" id="IPR050090">
    <property type="entry name" value="Tyrosine_recombinase_XerCD"/>
</dbReference>
<reference evidence="5 6" key="1">
    <citation type="submission" date="2020-08" db="EMBL/GenBank/DDBJ databases">
        <title>Bridging the membrane lipid divide: bacteria of the FCB group superphylum have the potential to synthesize archaeal ether lipids.</title>
        <authorList>
            <person name="Villanueva L."/>
            <person name="Von Meijenfeldt F.A.B."/>
            <person name="Westbye A.B."/>
            <person name="Yadav S."/>
            <person name="Hopmans E.C."/>
            <person name="Dutilh B.E."/>
            <person name="Sinninghe Damste J.S."/>
        </authorList>
    </citation>
    <scope>NUCLEOTIDE SEQUENCE [LARGE SCALE GENOMIC DNA]</scope>
    <source>
        <strain evidence="5">NIOZ-UU17</strain>
    </source>
</reference>
<dbReference type="PANTHER" id="PTHR30349">
    <property type="entry name" value="PHAGE INTEGRASE-RELATED"/>
    <property type="match status" value="1"/>
</dbReference>
<organism evidence="5 6">
    <name type="scientific">Candidatus Desulfatibia vada</name>
    <dbReference type="NCBI Taxonomy" id="2841696"/>
    <lineage>
        <taxon>Bacteria</taxon>
        <taxon>Pseudomonadati</taxon>
        <taxon>Thermodesulfobacteriota</taxon>
        <taxon>Desulfobacteria</taxon>
        <taxon>Desulfobacterales</taxon>
        <taxon>Desulfobacterales incertae sedis</taxon>
        <taxon>Candidatus Desulfatibia</taxon>
    </lineage>
</organism>
<evidence type="ECO:0000259" key="4">
    <source>
        <dbReference type="PROSITE" id="PS51898"/>
    </source>
</evidence>
<dbReference type="SUPFAM" id="SSF56349">
    <property type="entry name" value="DNA breaking-rejoining enzymes"/>
    <property type="match status" value="1"/>
</dbReference>
<dbReference type="InterPro" id="IPR002104">
    <property type="entry name" value="Integrase_catalytic"/>
</dbReference>
<dbReference type="AlphaFoldDB" id="A0A8J6P3P4"/>
<dbReference type="InterPro" id="IPR011010">
    <property type="entry name" value="DNA_brk_join_enz"/>
</dbReference>
<comment type="caution">
    <text evidence="5">The sequence shown here is derived from an EMBL/GenBank/DDBJ whole genome shotgun (WGS) entry which is preliminary data.</text>
</comment>
<proteinExistence type="inferred from homology"/>